<gene>
    <name evidence="2" type="ORF">HW270_02845</name>
</gene>
<dbReference type="AlphaFoldDB" id="A0A7Y8VR16"/>
<feature type="domain" description="Phage replisome organiser N-terminal" evidence="1">
    <location>
        <begin position="10"/>
        <end position="127"/>
    </location>
</feature>
<dbReference type="EMBL" id="JABXYR010000001">
    <property type="protein sequence ID" value="NWO23018.1"/>
    <property type="molecule type" value="Genomic_DNA"/>
</dbReference>
<dbReference type="InterPro" id="IPR010056">
    <property type="entry name" value="Phage_rep_org__N"/>
</dbReference>
<evidence type="ECO:0000313" key="2">
    <source>
        <dbReference type="EMBL" id="NWO23018.1"/>
    </source>
</evidence>
<comment type="caution">
    <text evidence="2">The sequence shown here is derived from an EMBL/GenBank/DDBJ whole genome shotgun (WGS) entry which is preliminary data.</text>
</comment>
<accession>A0A7Y8VR16</accession>
<protein>
    <submittedName>
        <fullName evidence="2">Phage replisome organizer N-terminal domain-containing protein</fullName>
    </submittedName>
</protein>
<proteinExistence type="predicted"/>
<sequence length="220" mass="25238">MSRSNIVNWYVKLICNFFDDVKIKGIRDSSSGEHGYVRVVILLELIAKAGITGGVIRLDDCEPYSVPTRLGRILGEDDKNMSDALNYFKDSEFLEIVYGNSYGDSWAEIHVPYAKENTRSIKEDSIKKQERRLKARAEAAGLLESKPSETKQYGYYKNISLSTEEYEYIKQYEKWDVAIDRAGLKKHLDINAFNDKFNSDFEACKHYLAVNREDSGAYLV</sequence>
<dbReference type="RefSeq" id="WP_178978249.1">
    <property type="nucleotide sequence ID" value="NZ_JABXYR010000001.1"/>
</dbReference>
<organism evidence="2 3">
    <name type="scientific">Mogibacterium timidum</name>
    <dbReference type="NCBI Taxonomy" id="35519"/>
    <lineage>
        <taxon>Bacteria</taxon>
        <taxon>Bacillati</taxon>
        <taxon>Bacillota</taxon>
        <taxon>Clostridia</taxon>
        <taxon>Peptostreptococcales</taxon>
        <taxon>Anaerovoracaceae</taxon>
        <taxon>Mogibacterium</taxon>
    </lineage>
</organism>
<dbReference type="Proteomes" id="UP000526307">
    <property type="component" value="Unassembled WGS sequence"/>
</dbReference>
<name>A0A7Y8VR16_9FIRM</name>
<dbReference type="Pfam" id="PF09681">
    <property type="entry name" value="Phage_rep_org_N"/>
    <property type="match status" value="1"/>
</dbReference>
<keyword evidence="3" id="KW-1185">Reference proteome</keyword>
<evidence type="ECO:0000259" key="1">
    <source>
        <dbReference type="Pfam" id="PF09681"/>
    </source>
</evidence>
<reference evidence="2 3" key="1">
    <citation type="submission" date="2020-06" db="EMBL/GenBank/DDBJ databases">
        <title>Mogibacterium timidum strain W9173 genomic sequence.</title>
        <authorList>
            <person name="Wade W.G."/>
            <person name="Johnston C.D."/>
            <person name="Chen T."/>
            <person name="Dewhirst F.E."/>
        </authorList>
    </citation>
    <scope>NUCLEOTIDE SEQUENCE [LARGE SCALE GENOMIC DNA]</scope>
    <source>
        <strain evidence="2 3">W9173</strain>
    </source>
</reference>
<evidence type="ECO:0000313" key="3">
    <source>
        <dbReference type="Proteomes" id="UP000526307"/>
    </source>
</evidence>